<organism evidence="2 3">
    <name type="scientific">Lentinula guzmanii</name>
    <dbReference type="NCBI Taxonomy" id="2804957"/>
    <lineage>
        <taxon>Eukaryota</taxon>
        <taxon>Fungi</taxon>
        <taxon>Dikarya</taxon>
        <taxon>Basidiomycota</taxon>
        <taxon>Agaricomycotina</taxon>
        <taxon>Agaricomycetes</taxon>
        <taxon>Agaricomycetidae</taxon>
        <taxon>Agaricales</taxon>
        <taxon>Marasmiineae</taxon>
        <taxon>Omphalotaceae</taxon>
        <taxon>Lentinula</taxon>
    </lineage>
</organism>
<evidence type="ECO:0000313" key="3">
    <source>
        <dbReference type="Proteomes" id="UP001176059"/>
    </source>
</evidence>
<protein>
    <submittedName>
        <fullName evidence="2">Chaperonin 10-like protein</fullName>
    </submittedName>
</protein>
<dbReference type="InterPro" id="IPR036291">
    <property type="entry name" value="NAD(P)-bd_dom_sf"/>
</dbReference>
<dbReference type="SUPFAM" id="SSF50129">
    <property type="entry name" value="GroES-like"/>
    <property type="match status" value="1"/>
</dbReference>
<evidence type="ECO:0000313" key="2">
    <source>
        <dbReference type="EMBL" id="KAJ3717286.1"/>
    </source>
</evidence>
<dbReference type="InterPro" id="IPR013154">
    <property type="entry name" value="ADH-like_N"/>
</dbReference>
<dbReference type="SMART" id="SM00829">
    <property type="entry name" value="PKS_ER"/>
    <property type="match status" value="1"/>
</dbReference>
<dbReference type="Pfam" id="PF00107">
    <property type="entry name" value="ADH_zinc_N"/>
    <property type="match status" value="1"/>
</dbReference>
<proteinExistence type="predicted"/>
<name>A0AA38MWP0_9AGAR</name>
<dbReference type="InterPro" id="IPR020843">
    <property type="entry name" value="ER"/>
</dbReference>
<dbReference type="EMBL" id="JANVFO010000074">
    <property type="protein sequence ID" value="KAJ3717286.1"/>
    <property type="molecule type" value="Genomic_DNA"/>
</dbReference>
<dbReference type="AlphaFoldDB" id="A0AA38MWP0"/>
<feature type="domain" description="Enoyl reductase (ER)" evidence="1">
    <location>
        <begin position="8"/>
        <end position="367"/>
    </location>
</feature>
<reference evidence="2" key="1">
    <citation type="submission" date="2022-08" db="EMBL/GenBank/DDBJ databases">
        <authorList>
            <consortium name="DOE Joint Genome Institute"/>
            <person name="Min B."/>
            <person name="Sierra-Patev S."/>
            <person name="Naranjo-Ortiz M."/>
            <person name="Looney B."/>
            <person name="Konkel Z."/>
            <person name="Slot J.C."/>
            <person name="Sakamoto Y."/>
            <person name="Steenwyk J.L."/>
            <person name="Rokas A."/>
            <person name="Carro J."/>
            <person name="Camarero S."/>
            <person name="Ferreira P."/>
            <person name="Molpeceres G."/>
            <person name="Ruiz-duenas F.J."/>
            <person name="Serrano A."/>
            <person name="Henrissat B."/>
            <person name="Drula E."/>
            <person name="Hughes K.W."/>
            <person name="Mata J.L."/>
            <person name="Ishikawa N.K."/>
            <person name="Vargas-Isla R."/>
            <person name="Ushijima S."/>
            <person name="Smith C.A."/>
            <person name="Ahrendt S."/>
            <person name="Andreopoulos W."/>
            <person name="He G."/>
            <person name="LaButti K."/>
            <person name="Lipzen A."/>
            <person name="Ng V."/>
            <person name="Riley R."/>
            <person name="Sandor L."/>
            <person name="Barry K."/>
            <person name="Martinez A.T."/>
            <person name="Xiao Y."/>
            <person name="Gibbons J.G."/>
            <person name="Terashima K."/>
            <person name="Hibbett D.S."/>
            <person name="Grigoriev I.V."/>
        </authorList>
    </citation>
    <scope>NUCLEOTIDE SEQUENCE</scope>
    <source>
        <strain evidence="2">ET3784</strain>
    </source>
</reference>
<dbReference type="InterPro" id="IPR011032">
    <property type="entry name" value="GroES-like_sf"/>
</dbReference>
<comment type="caution">
    <text evidence="2">The sequence shown here is derived from an EMBL/GenBank/DDBJ whole genome shotgun (WGS) entry which is preliminary data.</text>
</comment>
<dbReference type="CDD" id="cd08249">
    <property type="entry name" value="enoyl_reductase_like"/>
    <property type="match status" value="1"/>
</dbReference>
<sequence length="370" mass="40110">MPSSRTHTAIASLSLKHFDAVQVSTPVPSEGQVLIKVAYAAMIAFDTYINDLGYHATFPMIFGFNASGTVAEVGPGIDDLQVGDKARVTAFTFRNSEAKGMQEYTLQTRSVVAKVPDFVSLEAAAAVPDNFITAFNSLFNPQYLGLPYPISFPAPESPPLADVPILVYGAGSTTGHYAVQLLHSAGYKNIIVTASPKHHEYLRSLGATHTFDYNSPTLIEDINSVVTTSKIGKLELVLDCITAQTTLAAISKVVSSQGTVAVLLPLKMGSNVRSNEDDTMWLEIPDSLNPLPTGTRLAGVRTFLFEEVPYLKDNLMTRILPSLLDKKVIEPTKIRLLDEAYGPLKDRVEVGLDLLRNNKVSGEKVIVKVS</sequence>
<dbReference type="InterPro" id="IPR013149">
    <property type="entry name" value="ADH-like_C"/>
</dbReference>
<dbReference type="GO" id="GO:0016651">
    <property type="term" value="F:oxidoreductase activity, acting on NAD(P)H"/>
    <property type="evidence" value="ECO:0007669"/>
    <property type="project" value="InterPro"/>
</dbReference>
<dbReference type="Pfam" id="PF08240">
    <property type="entry name" value="ADH_N"/>
    <property type="match status" value="1"/>
</dbReference>
<evidence type="ECO:0000259" key="1">
    <source>
        <dbReference type="SMART" id="SM00829"/>
    </source>
</evidence>
<accession>A0AA38MWP0</accession>
<dbReference type="SUPFAM" id="SSF51735">
    <property type="entry name" value="NAD(P)-binding Rossmann-fold domains"/>
    <property type="match status" value="1"/>
</dbReference>
<dbReference type="Proteomes" id="UP001176059">
    <property type="component" value="Unassembled WGS sequence"/>
</dbReference>
<gene>
    <name evidence="2" type="ORF">DFJ43DRAFT_1006374</name>
</gene>
<reference evidence="2" key="2">
    <citation type="journal article" date="2023" name="Proc. Natl. Acad. Sci. U.S.A.">
        <title>A global phylogenomic analysis of the shiitake genus Lentinula.</title>
        <authorList>
            <person name="Sierra-Patev S."/>
            <person name="Min B."/>
            <person name="Naranjo-Ortiz M."/>
            <person name="Looney B."/>
            <person name="Konkel Z."/>
            <person name="Slot J.C."/>
            <person name="Sakamoto Y."/>
            <person name="Steenwyk J.L."/>
            <person name="Rokas A."/>
            <person name="Carro J."/>
            <person name="Camarero S."/>
            <person name="Ferreira P."/>
            <person name="Molpeceres G."/>
            <person name="Ruiz-Duenas F.J."/>
            <person name="Serrano A."/>
            <person name="Henrissat B."/>
            <person name="Drula E."/>
            <person name="Hughes K.W."/>
            <person name="Mata J.L."/>
            <person name="Ishikawa N.K."/>
            <person name="Vargas-Isla R."/>
            <person name="Ushijima S."/>
            <person name="Smith C.A."/>
            <person name="Donoghue J."/>
            <person name="Ahrendt S."/>
            <person name="Andreopoulos W."/>
            <person name="He G."/>
            <person name="LaButti K."/>
            <person name="Lipzen A."/>
            <person name="Ng V."/>
            <person name="Riley R."/>
            <person name="Sandor L."/>
            <person name="Barry K."/>
            <person name="Martinez A.T."/>
            <person name="Xiao Y."/>
            <person name="Gibbons J.G."/>
            <person name="Terashima K."/>
            <person name="Grigoriev I.V."/>
            <person name="Hibbett D."/>
        </authorList>
    </citation>
    <scope>NUCLEOTIDE SEQUENCE</scope>
    <source>
        <strain evidence="2">ET3784</strain>
    </source>
</reference>
<dbReference type="Gene3D" id="3.40.50.720">
    <property type="entry name" value="NAD(P)-binding Rossmann-like Domain"/>
    <property type="match status" value="1"/>
</dbReference>
<dbReference type="InterPro" id="IPR047122">
    <property type="entry name" value="Trans-enoyl_RdTase-like"/>
</dbReference>
<dbReference type="Gene3D" id="3.90.180.10">
    <property type="entry name" value="Medium-chain alcohol dehydrogenases, catalytic domain"/>
    <property type="match status" value="1"/>
</dbReference>
<keyword evidence="3" id="KW-1185">Reference proteome</keyword>
<dbReference type="PANTHER" id="PTHR45348">
    <property type="entry name" value="HYPOTHETICAL OXIDOREDUCTASE (EUROFUNG)"/>
    <property type="match status" value="1"/>
</dbReference>
<dbReference type="PANTHER" id="PTHR45348:SF3">
    <property type="entry name" value="ENOYL REDUCTASE (ER) DOMAIN-CONTAINING PROTEIN"/>
    <property type="match status" value="1"/>
</dbReference>